<evidence type="ECO:0000313" key="1">
    <source>
        <dbReference type="EMBL" id="MPM01954.1"/>
    </source>
</evidence>
<organism evidence="1">
    <name type="scientific">bioreactor metagenome</name>
    <dbReference type="NCBI Taxonomy" id="1076179"/>
    <lineage>
        <taxon>unclassified sequences</taxon>
        <taxon>metagenomes</taxon>
        <taxon>ecological metagenomes</taxon>
    </lineage>
</organism>
<name>A0A644WI36_9ZZZZ</name>
<sequence>MIRFCKIASAFVLVVLILSSCATVADKGRPYYDFQSMGEENVIVVTVDARKEPELILTAFSDLEEFARRSRRVSLSLRPTSDAYPLEPDSLSAYGVVEGDYPKFLINTGMMYAKELERKGNSDGLIWFSQKNGPVSLYTPKNDKLLFTNDSYEQSYASFAAKNRLIDDQTAMQMAQSSIAVYSLHPETFFDLGLGLPDTVIRQAKLMLLLINSDETGSYFLDAYITMDTTRLASTLSQMVRTAYLARLKREKIPYTIADLMKMFLIEDDRVTIKQMELGEEQMQALRQSLGGML</sequence>
<accession>A0A644WI36</accession>
<protein>
    <submittedName>
        <fullName evidence="1">Uncharacterized protein</fullName>
    </submittedName>
</protein>
<comment type="caution">
    <text evidence="1">The sequence shown here is derived from an EMBL/GenBank/DDBJ whole genome shotgun (WGS) entry which is preliminary data.</text>
</comment>
<reference evidence="1" key="1">
    <citation type="submission" date="2019-08" db="EMBL/GenBank/DDBJ databases">
        <authorList>
            <person name="Kucharzyk K."/>
            <person name="Murdoch R.W."/>
            <person name="Higgins S."/>
            <person name="Loffler F."/>
        </authorList>
    </citation>
    <scope>NUCLEOTIDE SEQUENCE</scope>
</reference>
<gene>
    <name evidence="1" type="ORF">SDC9_48194</name>
</gene>
<proteinExistence type="predicted"/>
<dbReference type="PROSITE" id="PS51257">
    <property type="entry name" value="PROKAR_LIPOPROTEIN"/>
    <property type="match status" value="1"/>
</dbReference>
<dbReference type="AlphaFoldDB" id="A0A644WI36"/>
<dbReference type="EMBL" id="VSSQ01000834">
    <property type="protein sequence ID" value="MPM01954.1"/>
    <property type="molecule type" value="Genomic_DNA"/>
</dbReference>